<feature type="transmembrane region" description="Helical" evidence="7">
    <location>
        <begin position="44"/>
        <end position="63"/>
    </location>
</feature>
<reference evidence="9" key="1">
    <citation type="journal article" date="2020" name="mSystems">
        <title>Genome- and Community-Level Interaction Insights into Carbon Utilization and Element Cycling Functions of Hydrothermarchaeota in Hydrothermal Sediment.</title>
        <authorList>
            <person name="Zhou Z."/>
            <person name="Liu Y."/>
            <person name="Xu W."/>
            <person name="Pan J."/>
            <person name="Luo Z.H."/>
            <person name="Li M."/>
        </authorList>
    </citation>
    <scope>NUCLEOTIDE SEQUENCE [LARGE SCALE GENOMIC DNA]</scope>
    <source>
        <strain evidence="9">SpSt-23</strain>
    </source>
</reference>
<dbReference type="GO" id="GO:0055085">
    <property type="term" value="P:transmembrane transport"/>
    <property type="evidence" value="ECO:0007669"/>
    <property type="project" value="InterPro"/>
</dbReference>
<keyword evidence="5 7" id="KW-1133">Transmembrane helix</keyword>
<name>A0A7C2BKR9_9CREN</name>
<evidence type="ECO:0000256" key="1">
    <source>
        <dbReference type="ARBA" id="ARBA00004651"/>
    </source>
</evidence>
<evidence type="ECO:0000259" key="8">
    <source>
        <dbReference type="PROSITE" id="PS50928"/>
    </source>
</evidence>
<keyword evidence="4 7" id="KW-0812">Transmembrane</keyword>
<evidence type="ECO:0000256" key="2">
    <source>
        <dbReference type="ARBA" id="ARBA00022448"/>
    </source>
</evidence>
<dbReference type="InterPro" id="IPR050366">
    <property type="entry name" value="BP-dependent_transpt_permease"/>
</dbReference>
<feature type="transmembrane region" description="Helical" evidence="7">
    <location>
        <begin position="143"/>
        <end position="163"/>
    </location>
</feature>
<dbReference type="InterPro" id="IPR025966">
    <property type="entry name" value="OppC_N"/>
</dbReference>
<feature type="transmembrane region" description="Helical" evidence="7">
    <location>
        <begin position="111"/>
        <end position="136"/>
    </location>
</feature>
<evidence type="ECO:0000256" key="7">
    <source>
        <dbReference type="RuleBase" id="RU363032"/>
    </source>
</evidence>
<comment type="caution">
    <text evidence="9">The sequence shown here is derived from an EMBL/GenBank/DDBJ whole genome shotgun (WGS) entry which is preliminary data.</text>
</comment>
<organism evidence="9">
    <name type="scientific">Thermosphaera aggregans</name>
    <dbReference type="NCBI Taxonomy" id="54254"/>
    <lineage>
        <taxon>Archaea</taxon>
        <taxon>Thermoproteota</taxon>
        <taxon>Thermoprotei</taxon>
        <taxon>Desulfurococcales</taxon>
        <taxon>Desulfurococcaceae</taxon>
        <taxon>Thermosphaera</taxon>
    </lineage>
</organism>
<comment type="subcellular location">
    <subcellularLocation>
        <location evidence="1 7">Cell membrane</location>
        <topology evidence="1 7">Multi-pass membrane protein</topology>
    </subcellularLocation>
</comment>
<gene>
    <name evidence="9" type="ORF">ENP55_04250</name>
</gene>
<sequence>MQGSSSDKLDISVAVRNVQKTLRSGTGIIALIIRTWRRSHRFKIGLLISLFIVIIGVLAPFLAPYPRDGLGYVPEDALLKIRLPPSQEHLFGTDTRGRDIFSRVVFGVRSALLQIFLVVSSSLLIGLFMGVLAAYYKGIVETVINYLIELFMSIPAIVIALALRLVLGSGLLTVVLALIITWWSWYGRVTYIYSRSIVEMDYVLLAKLSGVSGLKIILRHVVRNASPPVLVQAVTDLGSVLLEASAINFLGLGLPPDSPEWGVIMQEGIQYLSISPWISVFPGVFILVTALGFSLIGDSLREEVDPKLRRRWRLWF</sequence>
<dbReference type="PANTHER" id="PTHR43386">
    <property type="entry name" value="OLIGOPEPTIDE TRANSPORT SYSTEM PERMEASE PROTEIN APPC"/>
    <property type="match status" value="1"/>
</dbReference>
<keyword evidence="6 7" id="KW-0472">Membrane</keyword>
<feature type="transmembrane region" description="Helical" evidence="7">
    <location>
        <begin position="274"/>
        <end position="297"/>
    </location>
</feature>
<comment type="similarity">
    <text evidence="7">Belongs to the binding-protein-dependent transport system permease family.</text>
</comment>
<evidence type="ECO:0000256" key="6">
    <source>
        <dbReference type="ARBA" id="ARBA00023136"/>
    </source>
</evidence>
<protein>
    <submittedName>
        <fullName evidence="9">ABC transporter permease</fullName>
    </submittedName>
</protein>
<keyword evidence="2 7" id="KW-0813">Transport</keyword>
<feature type="transmembrane region" description="Helical" evidence="7">
    <location>
        <begin position="169"/>
        <end position="186"/>
    </location>
</feature>
<dbReference type="AlphaFoldDB" id="A0A7C2BKR9"/>
<dbReference type="InterPro" id="IPR000515">
    <property type="entry name" value="MetI-like"/>
</dbReference>
<dbReference type="GO" id="GO:0005886">
    <property type="term" value="C:plasma membrane"/>
    <property type="evidence" value="ECO:0007669"/>
    <property type="project" value="UniProtKB-SubCell"/>
</dbReference>
<dbReference type="InterPro" id="IPR035906">
    <property type="entry name" value="MetI-like_sf"/>
</dbReference>
<evidence type="ECO:0000256" key="3">
    <source>
        <dbReference type="ARBA" id="ARBA00022475"/>
    </source>
</evidence>
<dbReference type="CDD" id="cd06261">
    <property type="entry name" value="TM_PBP2"/>
    <property type="match status" value="1"/>
</dbReference>
<keyword evidence="3" id="KW-1003">Cell membrane</keyword>
<feature type="domain" description="ABC transmembrane type-1" evidence="8">
    <location>
        <begin position="108"/>
        <end position="297"/>
    </location>
</feature>
<dbReference type="PANTHER" id="PTHR43386:SF1">
    <property type="entry name" value="D,D-DIPEPTIDE TRANSPORT SYSTEM PERMEASE PROTEIN DDPC-RELATED"/>
    <property type="match status" value="1"/>
</dbReference>
<dbReference type="SUPFAM" id="SSF161098">
    <property type="entry name" value="MetI-like"/>
    <property type="match status" value="1"/>
</dbReference>
<dbReference type="Gene3D" id="1.10.3720.10">
    <property type="entry name" value="MetI-like"/>
    <property type="match status" value="1"/>
</dbReference>
<evidence type="ECO:0000256" key="5">
    <source>
        <dbReference type="ARBA" id="ARBA00022989"/>
    </source>
</evidence>
<accession>A0A7C2BKR9</accession>
<dbReference type="EMBL" id="DSJT01000023">
    <property type="protein sequence ID" value="HEF87491.1"/>
    <property type="molecule type" value="Genomic_DNA"/>
</dbReference>
<dbReference type="PROSITE" id="PS50928">
    <property type="entry name" value="ABC_TM1"/>
    <property type="match status" value="1"/>
</dbReference>
<evidence type="ECO:0000313" key="9">
    <source>
        <dbReference type="EMBL" id="HEF87491.1"/>
    </source>
</evidence>
<dbReference type="Pfam" id="PF00528">
    <property type="entry name" value="BPD_transp_1"/>
    <property type="match status" value="1"/>
</dbReference>
<evidence type="ECO:0000256" key="4">
    <source>
        <dbReference type="ARBA" id="ARBA00022692"/>
    </source>
</evidence>
<dbReference type="Pfam" id="PF12911">
    <property type="entry name" value="OppC_N"/>
    <property type="match status" value="1"/>
</dbReference>
<proteinExistence type="inferred from homology"/>